<dbReference type="EMBL" id="LKAM01000017">
    <property type="protein sequence ID" value="KUM45644.1"/>
    <property type="molecule type" value="Genomic_DNA"/>
</dbReference>
<protein>
    <submittedName>
        <fullName evidence="2">Uncharacterized protein</fullName>
    </submittedName>
</protein>
<feature type="transmembrane region" description="Helical" evidence="1">
    <location>
        <begin position="45"/>
        <end position="67"/>
    </location>
</feature>
<gene>
    <name evidence="2" type="ORF">ABT39_MTgene2480</name>
</gene>
<keyword evidence="1" id="KW-0472">Membrane</keyword>
<geneLocation type="mitochondrion" evidence="2"/>
<accession>A0A101LUL2</accession>
<evidence type="ECO:0000313" key="2">
    <source>
        <dbReference type="EMBL" id="KUM45644.1"/>
    </source>
</evidence>
<proteinExistence type="predicted"/>
<evidence type="ECO:0000256" key="1">
    <source>
        <dbReference type="SAM" id="Phobius"/>
    </source>
</evidence>
<reference evidence="2" key="1">
    <citation type="journal article" date="2015" name="Genome Biol. Evol.">
        <title>Organellar Genomes of White Spruce (Picea glauca): Assembly and Annotation.</title>
        <authorList>
            <person name="Jackman S.D."/>
            <person name="Warren R.L."/>
            <person name="Gibb E.A."/>
            <person name="Vandervalk B.P."/>
            <person name="Mohamadi H."/>
            <person name="Chu J."/>
            <person name="Raymond A."/>
            <person name="Pleasance S."/>
            <person name="Coope R."/>
            <person name="Wildung M.R."/>
            <person name="Ritland C.E."/>
            <person name="Bousquet J."/>
            <person name="Jones S.J."/>
            <person name="Bohlmann J."/>
            <person name="Birol I."/>
        </authorList>
    </citation>
    <scope>NUCLEOTIDE SEQUENCE [LARGE SCALE GENOMIC DNA]</scope>
    <source>
        <tissue evidence="2">Flushing bud</tissue>
    </source>
</reference>
<name>A0A101LUL2_PICGL</name>
<organism evidence="2">
    <name type="scientific">Picea glauca</name>
    <name type="common">White spruce</name>
    <name type="synonym">Pinus glauca</name>
    <dbReference type="NCBI Taxonomy" id="3330"/>
    <lineage>
        <taxon>Eukaryota</taxon>
        <taxon>Viridiplantae</taxon>
        <taxon>Streptophyta</taxon>
        <taxon>Embryophyta</taxon>
        <taxon>Tracheophyta</taxon>
        <taxon>Spermatophyta</taxon>
        <taxon>Pinopsida</taxon>
        <taxon>Pinidae</taxon>
        <taxon>Conifers I</taxon>
        <taxon>Pinales</taxon>
        <taxon>Pinaceae</taxon>
        <taxon>Picea</taxon>
    </lineage>
</organism>
<comment type="caution">
    <text evidence="2">The sequence shown here is derived from an EMBL/GenBank/DDBJ whole genome shotgun (WGS) entry which is preliminary data.</text>
</comment>
<keyword evidence="1" id="KW-0812">Transmembrane</keyword>
<keyword evidence="1" id="KW-1133">Transmembrane helix</keyword>
<sequence length="81" mass="9187">MNNGKSGIIIYDGINTIPLLWKQPMEKKKRILSPLRLQTNKSKGLSIPLIIVIVTYPVVSTLFGYGLPLKNFPVPMRVLFY</sequence>
<keyword evidence="2" id="KW-0496">Mitochondrion</keyword>
<dbReference type="AlphaFoldDB" id="A0A101LUL2"/>